<dbReference type="RefSeq" id="WP_119437705.1">
    <property type="nucleotide sequence ID" value="NZ_QWGR01000004.1"/>
</dbReference>
<evidence type="ECO:0000313" key="2">
    <source>
        <dbReference type="Proteomes" id="UP000265926"/>
    </source>
</evidence>
<name>A0A399T4I0_9BACT</name>
<reference evidence="1 2" key="1">
    <citation type="submission" date="2018-08" db="EMBL/GenBank/DDBJ databases">
        <title>Pallidiluteibacterium maritimus gen. nov., sp. nov., isolated from coastal sediment.</title>
        <authorList>
            <person name="Zhou L.Y."/>
        </authorList>
    </citation>
    <scope>NUCLEOTIDE SEQUENCE [LARGE SCALE GENOMIC DNA]</scope>
    <source>
        <strain evidence="1 2">XSD2</strain>
    </source>
</reference>
<dbReference type="Proteomes" id="UP000265926">
    <property type="component" value="Unassembled WGS sequence"/>
</dbReference>
<accession>A0A399T4I0</accession>
<dbReference type="PANTHER" id="PTHR11669">
    <property type="entry name" value="REPLICATION FACTOR C / DNA POLYMERASE III GAMMA-TAU SUBUNIT"/>
    <property type="match status" value="1"/>
</dbReference>
<proteinExistence type="predicted"/>
<evidence type="ECO:0000313" key="1">
    <source>
        <dbReference type="EMBL" id="RIJ48783.1"/>
    </source>
</evidence>
<protein>
    <submittedName>
        <fullName evidence="1">DNA polymerase III subunit delta</fullName>
    </submittedName>
</protein>
<dbReference type="GO" id="GO:0006261">
    <property type="term" value="P:DNA-templated DNA replication"/>
    <property type="evidence" value="ECO:0007669"/>
    <property type="project" value="TreeGrafter"/>
</dbReference>
<dbReference type="OrthoDB" id="9811073at2"/>
<dbReference type="InterPro" id="IPR050238">
    <property type="entry name" value="DNA_Rep/Repair_Clamp_Loader"/>
</dbReference>
<dbReference type="Pfam" id="PF13177">
    <property type="entry name" value="DNA_pol3_delta2"/>
    <property type="match status" value="1"/>
</dbReference>
<organism evidence="1 2">
    <name type="scientific">Maribellus luteus</name>
    <dbReference type="NCBI Taxonomy" id="2305463"/>
    <lineage>
        <taxon>Bacteria</taxon>
        <taxon>Pseudomonadati</taxon>
        <taxon>Bacteroidota</taxon>
        <taxon>Bacteroidia</taxon>
        <taxon>Marinilabiliales</taxon>
        <taxon>Prolixibacteraceae</taxon>
        <taxon>Maribellus</taxon>
    </lineage>
</organism>
<dbReference type="AlphaFoldDB" id="A0A399T4I0"/>
<keyword evidence="2" id="KW-1185">Reference proteome</keyword>
<dbReference type="InterPro" id="IPR027417">
    <property type="entry name" value="P-loop_NTPase"/>
</dbReference>
<dbReference type="PANTHER" id="PTHR11669:SF8">
    <property type="entry name" value="DNA POLYMERASE III SUBUNIT DELTA"/>
    <property type="match status" value="1"/>
</dbReference>
<gene>
    <name evidence="1" type="ORF">D1614_09665</name>
</gene>
<dbReference type="SUPFAM" id="SSF52540">
    <property type="entry name" value="P-loop containing nucleoside triphosphate hydrolases"/>
    <property type="match status" value="1"/>
</dbReference>
<dbReference type="Gene3D" id="3.40.50.300">
    <property type="entry name" value="P-loop containing nucleotide triphosphate hydrolases"/>
    <property type="match status" value="1"/>
</dbReference>
<sequence length="374" mass="43293">MFFKDVVGQNEIKKRLIRSVKEQRISHAQLFAGQSGTGKLAMALAYAQYISCRNRTDEDSCGVCPSCHKYQKLAHPDLHFVFPIFNAKNLNKPVSDDFLPQWRGKVLQSPYFTLGDWLHHIDAGNAQGEIYERESESILRKLNLKSFESEFKVMIIWLADKMNVACSNKLLKMIEEPPSKTLFLLITENEEDLIGTIRSRSQLVKFPFIEAEAIEEALLKIEGIDPEIVPDAVHLASGSYIRALSYLNPGEDERFYLLKFQEMMRFAYARKVSELITWADEMAGIERDKQKAFFAASLRLVREYFISNLKCRELSYMNREEMEWGKKFAPFINERNIVPFAKEFELGIQHIGMNGNPRIVFLDTALRMVRLIKR</sequence>
<dbReference type="EMBL" id="QWGR01000004">
    <property type="protein sequence ID" value="RIJ48783.1"/>
    <property type="molecule type" value="Genomic_DNA"/>
</dbReference>
<comment type="caution">
    <text evidence="1">The sequence shown here is derived from an EMBL/GenBank/DDBJ whole genome shotgun (WGS) entry which is preliminary data.</text>
</comment>